<protein>
    <submittedName>
        <fullName evidence="8">LapA family protein</fullName>
    </submittedName>
</protein>
<dbReference type="InterPro" id="IPR010445">
    <property type="entry name" value="LapA_dom"/>
</dbReference>
<dbReference type="Pfam" id="PF06305">
    <property type="entry name" value="LapA_dom"/>
    <property type="match status" value="1"/>
</dbReference>
<evidence type="ECO:0000256" key="5">
    <source>
        <dbReference type="SAM" id="Coils"/>
    </source>
</evidence>
<keyword evidence="2 6" id="KW-0812">Transmembrane</keyword>
<organism evidence="8">
    <name type="scientific">candidate division WOR-3 bacterium</name>
    <dbReference type="NCBI Taxonomy" id="2052148"/>
    <lineage>
        <taxon>Bacteria</taxon>
        <taxon>Bacteria division WOR-3</taxon>
    </lineage>
</organism>
<accession>A0A7C1NNN9</accession>
<sequence length="117" mass="13636">MVTFRIILILLAFVILFVLGWQNQYPVNEIRVFFKTFYDVPVALIMLYSFAFGALCVAIFTVISEIRLRTRLTQQRREIDALTEELRILRNAPLNEIPTSSPSLKTEKIIKIEEKES</sequence>
<proteinExistence type="predicted"/>
<keyword evidence="4 6" id="KW-0472">Membrane</keyword>
<name>A0A7C1NNN9_UNCW3</name>
<keyword evidence="3 6" id="KW-1133">Transmembrane helix</keyword>
<feature type="coiled-coil region" evidence="5">
    <location>
        <begin position="65"/>
        <end position="92"/>
    </location>
</feature>
<evidence type="ECO:0000259" key="7">
    <source>
        <dbReference type="Pfam" id="PF06305"/>
    </source>
</evidence>
<dbReference type="GO" id="GO:0005886">
    <property type="term" value="C:plasma membrane"/>
    <property type="evidence" value="ECO:0007669"/>
    <property type="project" value="InterPro"/>
</dbReference>
<comment type="caution">
    <text evidence="8">The sequence shown here is derived from an EMBL/GenBank/DDBJ whole genome shotgun (WGS) entry which is preliminary data.</text>
</comment>
<keyword evidence="5" id="KW-0175">Coiled coil</keyword>
<evidence type="ECO:0000256" key="3">
    <source>
        <dbReference type="ARBA" id="ARBA00022989"/>
    </source>
</evidence>
<evidence type="ECO:0000256" key="2">
    <source>
        <dbReference type="ARBA" id="ARBA00022692"/>
    </source>
</evidence>
<evidence type="ECO:0000313" key="8">
    <source>
        <dbReference type="EMBL" id="HEA86736.1"/>
    </source>
</evidence>
<dbReference type="AlphaFoldDB" id="A0A7C1NNN9"/>
<evidence type="ECO:0000256" key="4">
    <source>
        <dbReference type="ARBA" id="ARBA00023136"/>
    </source>
</evidence>
<feature type="transmembrane region" description="Helical" evidence="6">
    <location>
        <begin position="44"/>
        <end position="68"/>
    </location>
</feature>
<feature type="domain" description="Lipopolysaccharide assembly protein A" evidence="7">
    <location>
        <begin position="22"/>
        <end position="86"/>
    </location>
</feature>
<keyword evidence="1" id="KW-1003">Cell membrane</keyword>
<evidence type="ECO:0000256" key="1">
    <source>
        <dbReference type="ARBA" id="ARBA00022475"/>
    </source>
</evidence>
<reference evidence="8" key="1">
    <citation type="journal article" date="2020" name="mSystems">
        <title>Genome- and Community-Level Interaction Insights into Carbon Utilization and Element Cycling Functions of Hydrothermarchaeota in Hydrothermal Sediment.</title>
        <authorList>
            <person name="Zhou Z."/>
            <person name="Liu Y."/>
            <person name="Xu W."/>
            <person name="Pan J."/>
            <person name="Luo Z.H."/>
            <person name="Li M."/>
        </authorList>
    </citation>
    <scope>NUCLEOTIDE SEQUENCE [LARGE SCALE GENOMIC DNA]</scope>
    <source>
        <strain evidence="8">SpSt-265</strain>
    </source>
</reference>
<evidence type="ECO:0000256" key="6">
    <source>
        <dbReference type="SAM" id="Phobius"/>
    </source>
</evidence>
<gene>
    <name evidence="8" type="ORF">ENP94_01845</name>
</gene>
<dbReference type="EMBL" id="DSLG01000002">
    <property type="protein sequence ID" value="HEA86736.1"/>
    <property type="molecule type" value="Genomic_DNA"/>
</dbReference>